<feature type="transmembrane region" description="Helical" evidence="1">
    <location>
        <begin position="25"/>
        <end position="43"/>
    </location>
</feature>
<sequence>MSYTESRHAQYLFRITSGTIQNHKYILLSLFSFLFCKFLSVSLKIKKKQKSSK</sequence>
<organism evidence="2 3">
    <name type="scientific">Aspergillus tamarii</name>
    <dbReference type="NCBI Taxonomy" id="41984"/>
    <lineage>
        <taxon>Eukaryota</taxon>
        <taxon>Fungi</taxon>
        <taxon>Dikarya</taxon>
        <taxon>Ascomycota</taxon>
        <taxon>Pezizomycotina</taxon>
        <taxon>Eurotiomycetes</taxon>
        <taxon>Eurotiomycetidae</taxon>
        <taxon>Eurotiales</taxon>
        <taxon>Aspergillaceae</taxon>
        <taxon>Aspergillus</taxon>
        <taxon>Aspergillus subgen. Circumdati</taxon>
    </lineage>
</organism>
<dbReference type="AlphaFoldDB" id="A0A5N6UPP2"/>
<name>A0A5N6UPP2_ASPTM</name>
<evidence type="ECO:0000313" key="3">
    <source>
        <dbReference type="Proteomes" id="UP000326950"/>
    </source>
</evidence>
<keyword evidence="1" id="KW-0812">Transmembrane</keyword>
<evidence type="ECO:0000256" key="1">
    <source>
        <dbReference type="SAM" id="Phobius"/>
    </source>
</evidence>
<keyword evidence="1" id="KW-1133">Transmembrane helix</keyword>
<protein>
    <submittedName>
        <fullName evidence="2">Uncharacterized protein</fullName>
    </submittedName>
</protein>
<reference evidence="2 3" key="1">
    <citation type="submission" date="2019-04" db="EMBL/GenBank/DDBJ databases">
        <title>Friends and foes A comparative genomics study of 23 Aspergillus species from section Flavi.</title>
        <authorList>
            <consortium name="DOE Joint Genome Institute"/>
            <person name="Kjaerbolling I."/>
            <person name="Vesth T."/>
            <person name="Frisvad J.C."/>
            <person name="Nybo J.L."/>
            <person name="Theobald S."/>
            <person name="Kildgaard S."/>
            <person name="Isbrandt T."/>
            <person name="Kuo A."/>
            <person name="Sato A."/>
            <person name="Lyhne E.K."/>
            <person name="Kogle M.E."/>
            <person name="Wiebenga A."/>
            <person name="Kun R.S."/>
            <person name="Lubbers R.J."/>
            <person name="Makela M.R."/>
            <person name="Barry K."/>
            <person name="Chovatia M."/>
            <person name="Clum A."/>
            <person name="Daum C."/>
            <person name="Haridas S."/>
            <person name="He G."/>
            <person name="LaButti K."/>
            <person name="Lipzen A."/>
            <person name="Mondo S."/>
            <person name="Riley R."/>
            <person name="Salamov A."/>
            <person name="Simmons B.A."/>
            <person name="Magnuson J.K."/>
            <person name="Henrissat B."/>
            <person name="Mortensen U.H."/>
            <person name="Larsen T.O."/>
            <person name="Devries R.P."/>
            <person name="Grigoriev I.V."/>
            <person name="Machida M."/>
            <person name="Baker S.E."/>
            <person name="Andersen M.R."/>
        </authorList>
    </citation>
    <scope>NUCLEOTIDE SEQUENCE [LARGE SCALE GENOMIC DNA]</scope>
    <source>
        <strain evidence="2 3">CBS 117626</strain>
    </source>
</reference>
<evidence type="ECO:0000313" key="2">
    <source>
        <dbReference type="EMBL" id="KAE8160622.1"/>
    </source>
</evidence>
<accession>A0A5N6UPP2</accession>
<proteinExistence type="predicted"/>
<gene>
    <name evidence="2" type="ORF">BDV40DRAFT_211428</name>
</gene>
<dbReference type="Proteomes" id="UP000326950">
    <property type="component" value="Unassembled WGS sequence"/>
</dbReference>
<dbReference type="EMBL" id="ML738654">
    <property type="protein sequence ID" value="KAE8160622.1"/>
    <property type="molecule type" value="Genomic_DNA"/>
</dbReference>
<keyword evidence="1" id="KW-0472">Membrane</keyword>
<keyword evidence="3" id="KW-1185">Reference proteome</keyword>